<dbReference type="SMART" id="SM00116">
    <property type="entry name" value="CBS"/>
    <property type="match status" value="2"/>
</dbReference>
<dbReference type="InterPro" id="IPR046342">
    <property type="entry name" value="CBS_dom_sf"/>
</dbReference>
<protein>
    <submittedName>
        <fullName evidence="2">CBS domain-containing protein</fullName>
    </submittedName>
</protein>
<dbReference type="AlphaFoldDB" id="A0A5C2H9B9"/>
<dbReference type="PANTHER" id="PTHR43080">
    <property type="entry name" value="CBS DOMAIN-CONTAINING PROTEIN CBSX3, MITOCHONDRIAL"/>
    <property type="match status" value="1"/>
</dbReference>
<accession>A0A5C2H9B9</accession>
<reference evidence="3" key="2">
    <citation type="submission" date="2019-09" db="EMBL/GenBank/DDBJ databases">
        <title>Complete genome sequencing of four Arcobacter species reveals a diverse suite of mobile elements.</title>
        <authorList>
            <person name="On S.L.W."/>
            <person name="Miller W.G."/>
            <person name="Biggs P."/>
            <person name="Cornelius A."/>
            <person name="Vandamme P."/>
        </authorList>
    </citation>
    <scope>NUCLEOTIDE SEQUENCE [LARGE SCALE GENOMIC DNA]</scope>
    <source>
        <strain evidence="3">LMG 26638</strain>
    </source>
</reference>
<dbReference type="InterPro" id="IPR051257">
    <property type="entry name" value="Diverse_CBS-Domain"/>
</dbReference>
<dbReference type="EMBL" id="CP035928">
    <property type="protein sequence ID" value="QEP33816.1"/>
    <property type="molecule type" value="Genomic_DNA"/>
</dbReference>
<dbReference type="OrthoDB" id="9811720at2"/>
<organism evidence="2 3">
    <name type="scientific">Malaciobacter pacificus</name>
    <dbReference type="NCBI Taxonomy" id="1080223"/>
    <lineage>
        <taxon>Bacteria</taxon>
        <taxon>Pseudomonadati</taxon>
        <taxon>Campylobacterota</taxon>
        <taxon>Epsilonproteobacteria</taxon>
        <taxon>Campylobacterales</taxon>
        <taxon>Arcobacteraceae</taxon>
        <taxon>Malaciobacter</taxon>
    </lineage>
</organism>
<keyword evidence="3" id="KW-1185">Reference proteome</keyword>
<dbReference type="PANTHER" id="PTHR43080:SF2">
    <property type="entry name" value="CBS DOMAIN-CONTAINING PROTEIN"/>
    <property type="match status" value="1"/>
</dbReference>
<dbReference type="KEGG" id="apai:APAC_0670"/>
<dbReference type="Proteomes" id="UP000322726">
    <property type="component" value="Chromosome"/>
</dbReference>
<evidence type="ECO:0000313" key="3">
    <source>
        <dbReference type="Proteomes" id="UP000322726"/>
    </source>
</evidence>
<dbReference type="InterPro" id="IPR000644">
    <property type="entry name" value="CBS_dom"/>
</dbReference>
<dbReference type="RefSeq" id="WP_130232774.1">
    <property type="nucleotide sequence ID" value="NZ_BMEF01000004.1"/>
</dbReference>
<proteinExistence type="predicted"/>
<keyword evidence="1" id="KW-0129">CBS domain</keyword>
<name>A0A5C2H9B9_9BACT</name>
<evidence type="ECO:0000313" key="2">
    <source>
        <dbReference type="EMBL" id="QEP33816.1"/>
    </source>
</evidence>
<dbReference type="Gene3D" id="3.10.580.10">
    <property type="entry name" value="CBS-domain"/>
    <property type="match status" value="2"/>
</dbReference>
<sequence length="208" mass="23682">MFAIYNKGSVGFRSTVDNLYELKKTDAPDAVQLKPNDDDLFQEYLTSKKGKDTQQAINAYKKVANIDTSEQVFHVKDIMTLEPVYIDQSITIQEAYDKLKDVEVNQLPVLGFSKKIMGMINKKTILNLIMDDISNINNILNRKIEDIYLDEVLTTDPITDIRRVAKVMLDFKLDAIPVVTQEDILVGIVSKTDIIKAVSHIPKFQLWS</sequence>
<gene>
    <name evidence="2" type="ORF">APAC_0670</name>
</gene>
<reference evidence="2 3" key="3">
    <citation type="submission" date="2019-09" db="EMBL/GenBank/DDBJ databases">
        <title>Taxonomic note: a critical rebuttal of the proposed division of the genus Arcobacter into six genera, emended descriptions of Arcobacter anaerophilus and the genus Arcobacter, and an assessment of genus-level boundaries for Epsilonproteobacteria using in silico genomic comparator tools.</title>
        <authorList>
            <person name="On S.L.W."/>
            <person name="Miller W.G."/>
            <person name="Biggs P."/>
            <person name="Cornelius A."/>
            <person name="Vandamme P."/>
        </authorList>
    </citation>
    <scope>NUCLEOTIDE SEQUENCE [LARGE SCALE GENOMIC DNA]</scope>
    <source>
        <strain evidence="2 3">LMG 26638</strain>
    </source>
</reference>
<evidence type="ECO:0000256" key="1">
    <source>
        <dbReference type="ARBA" id="ARBA00023122"/>
    </source>
</evidence>
<dbReference type="PROSITE" id="PS51371">
    <property type="entry name" value="CBS"/>
    <property type="match status" value="2"/>
</dbReference>
<reference evidence="2 3" key="1">
    <citation type="submission" date="2019-09" db="EMBL/GenBank/DDBJ databases">
        <title>Complete genome sequencing of four Arcobacter species reveals a diverse suite of mobile elements.</title>
        <authorList>
            <person name="Miller W.G."/>
            <person name="Yee E."/>
            <person name="Bono J.L."/>
        </authorList>
    </citation>
    <scope>NUCLEOTIDE SEQUENCE [LARGE SCALE GENOMIC DNA]</scope>
    <source>
        <strain evidence="2 3">LMG 26638</strain>
    </source>
</reference>
<dbReference type="SUPFAM" id="SSF54631">
    <property type="entry name" value="CBS-domain pair"/>
    <property type="match status" value="1"/>
</dbReference>
<dbReference type="Pfam" id="PF00571">
    <property type="entry name" value="CBS"/>
    <property type="match status" value="2"/>
</dbReference>